<dbReference type="EMBL" id="AP014946">
    <property type="protein sequence ID" value="BAT61646.1"/>
    <property type="molecule type" value="Genomic_DNA"/>
</dbReference>
<evidence type="ECO:0000259" key="7">
    <source>
        <dbReference type="Pfam" id="PF13505"/>
    </source>
</evidence>
<evidence type="ECO:0000313" key="9">
    <source>
        <dbReference type="Proteomes" id="UP000236884"/>
    </source>
</evidence>
<dbReference type="PANTHER" id="PTHR34001">
    <property type="entry name" value="BLL7405 PROTEIN"/>
    <property type="match status" value="1"/>
</dbReference>
<name>A0A0S3Q0I0_9BRAD</name>
<dbReference type="AlphaFoldDB" id="A0A0S3Q0I0"/>
<dbReference type="PANTHER" id="PTHR34001:SF3">
    <property type="entry name" value="BLL7405 PROTEIN"/>
    <property type="match status" value="1"/>
</dbReference>
<dbReference type="KEGG" id="vgo:GJW-30_1_04206"/>
<keyword evidence="3" id="KW-0472">Membrane</keyword>
<accession>A0A0S3Q0I0</accession>
<dbReference type="InterPro" id="IPR027385">
    <property type="entry name" value="Beta-barrel_OMP"/>
</dbReference>
<dbReference type="GO" id="GO:0009279">
    <property type="term" value="C:cell outer membrane"/>
    <property type="evidence" value="ECO:0007669"/>
    <property type="project" value="UniProtKB-SubCell"/>
</dbReference>
<evidence type="ECO:0000256" key="2">
    <source>
        <dbReference type="ARBA" id="ARBA00022729"/>
    </source>
</evidence>
<evidence type="ECO:0000256" key="1">
    <source>
        <dbReference type="ARBA" id="ARBA00004442"/>
    </source>
</evidence>
<evidence type="ECO:0000256" key="5">
    <source>
        <dbReference type="ARBA" id="ARBA00038306"/>
    </source>
</evidence>
<evidence type="ECO:0000256" key="6">
    <source>
        <dbReference type="SAM" id="SignalP"/>
    </source>
</evidence>
<dbReference type="InterPro" id="IPR011250">
    <property type="entry name" value="OMP/PagP_B-barrel"/>
</dbReference>
<proteinExistence type="inferred from homology"/>
<evidence type="ECO:0000256" key="4">
    <source>
        <dbReference type="ARBA" id="ARBA00023237"/>
    </source>
</evidence>
<dbReference type="Proteomes" id="UP000236884">
    <property type="component" value="Chromosome"/>
</dbReference>
<protein>
    <recommendedName>
        <fullName evidence="7">Outer membrane protein beta-barrel domain-containing protein</fullName>
    </recommendedName>
</protein>
<keyword evidence="4" id="KW-0998">Cell outer membrane</keyword>
<dbReference type="SUPFAM" id="SSF56925">
    <property type="entry name" value="OMPA-like"/>
    <property type="match status" value="1"/>
</dbReference>
<feature type="domain" description="Outer membrane protein beta-barrel" evidence="7">
    <location>
        <begin position="21"/>
        <end position="249"/>
    </location>
</feature>
<evidence type="ECO:0000256" key="3">
    <source>
        <dbReference type="ARBA" id="ARBA00023136"/>
    </source>
</evidence>
<comment type="similarity">
    <text evidence="5">Belongs to the Omp25/RopB family.</text>
</comment>
<dbReference type="InterPro" id="IPR051692">
    <property type="entry name" value="OMP-like"/>
</dbReference>
<evidence type="ECO:0000313" key="8">
    <source>
        <dbReference type="EMBL" id="BAT61646.1"/>
    </source>
</evidence>
<dbReference type="Pfam" id="PF13505">
    <property type="entry name" value="OMP_b-brl"/>
    <property type="match status" value="1"/>
</dbReference>
<keyword evidence="9" id="KW-1185">Reference proteome</keyword>
<sequence>MRKILLALAAITIASEAGAADLRGPMYDAPVEQRFDWSGTYVGGHGGFTQQRLTTLNGVLTDPLGGNADLVFPFARGSGNTASYGGFIGFNAQWDDIVLGFEFTYNRLDRGTSSTLTNATTYNFGAGAVPALATGTSTQHISDLFGGRFRAGWSTGIFLPYASVGFVVARGESERVGVVTSVANPAIFRAGSLVSDNATPFGFSVGAGVDMMITQNLFARAELEYVGLRESKGVGGQFTTYRAGLGLKF</sequence>
<dbReference type="OrthoDB" id="8001404at2"/>
<dbReference type="RefSeq" id="WP_096358316.1">
    <property type="nucleotide sequence ID" value="NZ_AP014946.1"/>
</dbReference>
<feature type="chain" id="PRO_5006616077" description="Outer membrane protein beta-barrel domain-containing protein" evidence="6">
    <location>
        <begin position="20"/>
        <end position="249"/>
    </location>
</feature>
<reference evidence="8 9" key="1">
    <citation type="submission" date="2015-08" db="EMBL/GenBank/DDBJ databases">
        <title>Investigation of the bacterial diversity of lava forest soil.</title>
        <authorList>
            <person name="Lee J.S."/>
        </authorList>
    </citation>
    <scope>NUCLEOTIDE SEQUENCE [LARGE SCALE GENOMIC DNA]</scope>
    <source>
        <strain evidence="8 9">GJW-30</strain>
    </source>
</reference>
<dbReference type="Gene3D" id="2.40.160.20">
    <property type="match status" value="1"/>
</dbReference>
<gene>
    <name evidence="8" type="ORF">GJW-30_1_04206</name>
</gene>
<comment type="subcellular location">
    <subcellularLocation>
        <location evidence="1">Cell outer membrane</location>
    </subcellularLocation>
</comment>
<keyword evidence="2 6" id="KW-0732">Signal</keyword>
<feature type="signal peptide" evidence="6">
    <location>
        <begin position="1"/>
        <end position="19"/>
    </location>
</feature>
<organism evidence="8 9">
    <name type="scientific">Variibacter gotjawalensis</name>
    <dbReference type="NCBI Taxonomy" id="1333996"/>
    <lineage>
        <taxon>Bacteria</taxon>
        <taxon>Pseudomonadati</taxon>
        <taxon>Pseudomonadota</taxon>
        <taxon>Alphaproteobacteria</taxon>
        <taxon>Hyphomicrobiales</taxon>
        <taxon>Nitrobacteraceae</taxon>
        <taxon>Variibacter</taxon>
    </lineage>
</organism>